<protein>
    <submittedName>
        <fullName evidence="4">Hydrogenase expression/formation protein</fullName>
    </submittedName>
</protein>
<comment type="caution">
    <text evidence="4">The sequence shown here is derived from an EMBL/GenBank/DDBJ whole genome shotgun (WGS) entry which is preliminary data.</text>
</comment>
<feature type="domain" description="HupH hydrogenase expression protein C-terminal" evidence="3">
    <location>
        <begin position="160"/>
        <end position="277"/>
    </location>
</feature>
<dbReference type="EMBL" id="JABCJE010000017">
    <property type="protein sequence ID" value="NVO25513.1"/>
    <property type="molecule type" value="Genomic_DNA"/>
</dbReference>
<evidence type="ECO:0000313" key="4">
    <source>
        <dbReference type="EMBL" id="NVO25513.1"/>
    </source>
</evidence>
<dbReference type="Proteomes" id="UP000592216">
    <property type="component" value="Unassembled WGS sequence"/>
</dbReference>
<organism evidence="4 5">
    <name type="scientific">Donghicola mangrovi</name>
    <dbReference type="NCBI Taxonomy" id="2729614"/>
    <lineage>
        <taxon>Bacteria</taxon>
        <taxon>Pseudomonadati</taxon>
        <taxon>Pseudomonadota</taxon>
        <taxon>Alphaproteobacteria</taxon>
        <taxon>Rhodobacterales</taxon>
        <taxon>Roseobacteraceae</taxon>
        <taxon>Donghicola</taxon>
    </lineage>
</organism>
<reference evidence="4 5" key="1">
    <citation type="submission" date="2020-04" db="EMBL/GenBank/DDBJ databases">
        <title>Donghicola sp., a member of the Rhodobacteraceae family isolated from mangrove forest in Thailand.</title>
        <authorList>
            <person name="Charoenyingcharoen P."/>
            <person name="Yukphan P."/>
        </authorList>
    </citation>
    <scope>NUCLEOTIDE SEQUENCE [LARGE SCALE GENOMIC DNA]</scope>
    <source>
        <strain evidence="4 5">B5-SW-15</strain>
    </source>
</reference>
<sequence>MVSNFHLPPMGYGPGSQANEGDEELQYMSMPQDMRAYYAHIPEVEYDEALRPAMELMGTVANAAKACSAGAPNARFDLSDLDAANRRLVAETMGEGEVAMKMHGIPAVAAQESVFAGIWVLKGAGLDAIEVGSAPDMARTRAFAPRRAALGTDAPKVPGVVNALSLLVELQDKSAAYQAGDEVYVINLSLLPHTEQDLVWLEQALGQGSTDILSRGYGNCRITATALDHVWRVQFFNSMDVLILDTFEVTAMPEVALAAAEDLSDSHERVLEVLEAIR</sequence>
<feature type="region of interest" description="Disordered" evidence="2">
    <location>
        <begin position="1"/>
        <end position="20"/>
    </location>
</feature>
<evidence type="ECO:0000313" key="5">
    <source>
        <dbReference type="Proteomes" id="UP000592216"/>
    </source>
</evidence>
<evidence type="ECO:0000259" key="3">
    <source>
        <dbReference type="Pfam" id="PF04809"/>
    </source>
</evidence>
<dbReference type="InterPro" id="IPR038527">
    <property type="entry name" value="HupH_C_sf"/>
</dbReference>
<name>A0A850Q992_9RHOB</name>
<evidence type="ECO:0000256" key="1">
    <source>
        <dbReference type="ARBA" id="ARBA00010832"/>
    </source>
</evidence>
<dbReference type="Pfam" id="PF04809">
    <property type="entry name" value="HupH_C"/>
    <property type="match status" value="1"/>
</dbReference>
<accession>A0A850Q992</accession>
<comment type="similarity">
    <text evidence="1">Belongs to the HupH/HyaF family.</text>
</comment>
<evidence type="ECO:0000256" key="2">
    <source>
        <dbReference type="SAM" id="MobiDB-lite"/>
    </source>
</evidence>
<dbReference type="InterPro" id="IPR006894">
    <property type="entry name" value="HupH_Hydgase_express_prot_C"/>
</dbReference>
<gene>
    <name evidence="4" type="ORF">HJ536_19345</name>
</gene>
<dbReference type="Gene3D" id="3.30.1370.140">
    <property type="entry name" value="HupH hydrogenase expression protein, C-terminal domain"/>
    <property type="match status" value="2"/>
</dbReference>
<proteinExistence type="inferred from homology"/>
<dbReference type="RefSeq" id="WP_177159055.1">
    <property type="nucleotide sequence ID" value="NZ_JABCJE010000017.1"/>
</dbReference>
<dbReference type="AlphaFoldDB" id="A0A850Q992"/>